<feature type="transmembrane region" description="Helical" evidence="1">
    <location>
        <begin position="146"/>
        <end position="172"/>
    </location>
</feature>
<name>A0A175RBV3_9HYPH</name>
<dbReference type="PATRIC" id="fig|401562.3.peg.1057"/>
<dbReference type="Proteomes" id="UP000078272">
    <property type="component" value="Unassembled WGS sequence"/>
</dbReference>
<feature type="transmembrane region" description="Helical" evidence="1">
    <location>
        <begin position="64"/>
        <end position="85"/>
    </location>
</feature>
<dbReference type="EMBL" id="LDPZ01000017">
    <property type="protein sequence ID" value="KTQ96142.1"/>
    <property type="molecule type" value="Genomic_DNA"/>
</dbReference>
<protein>
    <submittedName>
        <fullName evidence="2">Uncharacterized protein</fullName>
    </submittedName>
</protein>
<evidence type="ECO:0000313" key="2">
    <source>
        <dbReference type="EMBL" id="KTQ96142.1"/>
    </source>
</evidence>
<organism evidence="2 3">
    <name type="scientific">Aureimonas ureilytica</name>
    <dbReference type="NCBI Taxonomy" id="401562"/>
    <lineage>
        <taxon>Bacteria</taxon>
        <taxon>Pseudomonadati</taxon>
        <taxon>Pseudomonadota</taxon>
        <taxon>Alphaproteobacteria</taxon>
        <taxon>Hyphomicrobiales</taxon>
        <taxon>Aurantimonadaceae</taxon>
        <taxon>Aureimonas</taxon>
    </lineage>
</organism>
<evidence type="ECO:0000256" key="1">
    <source>
        <dbReference type="SAM" id="Phobius"/>
    </source>
</evidence>
<comment type="caution">
    <text evidence="2">The sequence shown here is derived from an EMBL/GenBank/DDBJ whole genome shotgun (WGS) entry which is preliminary data.</text>
</comment>
<sequence>MPRAGLGAHAREASPARLDQLSRWGILAIVLALFTLSGGVLWYAGYNYDGLMGSALTKLHPATYLTLCVLGWRACVFGNPFGYLAHVGRLRPASLLLVLISLGALVSVILRQRPNMAGLVDTFLAAGLLALLLADMDERLRRQMEMLLHGVMTVNGLMALFEFATKILIFPYRFDGETFPTDLRSAALQGHPLVNATLTACYVLALMSGARQMSTPVRLGLILLQLAAMVAFGGRTAIVTVLVLGLTYGLWHSFGMVRRRRIHLMAAALILLGLCLVPVALAVLISGGFFDDLLGRFVSDGGSANARVEMFGLFQHFSLPDLLIGPDVELLESLRRISGLEWGIENPIIRMMLYQGAFFMALMFVGFALFMRELARGRAGSWLPMIAWLILINGSESLASKTTLMSKFAVILLCLYRTGERDRSMVSPLQPRPVIRH</sequence>
<dbReference type="STRING" id="401562.NS365_09480"/>
<feature type="transmembrane region" description="Helical" evidence="1">
    <location>
        <begin position="116"/>
        <end position="134"/>
    </location>
</feature>
<accession>A0A175RBV3</accession>
<feature type="transmembrane region" description="Helical" evidence="1">
    <location>
        <begin position="21"/>
        <end position="44"/>
    </location>
</feature>
<keyword evidence="1" id="KW-0472">Membrane</keyword>
<feature type="transmembrane region" description="Helical" evidence="1">
    <location>
        <begin position="222"/>
        <end position="250"/>
    </location>
</feature>
<dbReference type="NCBIfam" id="NF038256">
    <property type="entry name" value="exopoly_VpsF"/>
    <property type="match status" value="1"/>
</dbReference>
<dbReference type="AlphaFoldDB" id="A0A175RBV3"/>
<feature type="transmembrane region" description="Helical" evidence="1">
    <location>
        <begin position="192"/>
        <end position="210"/>
    </location>
</feature>
<evidence type="ECO:0000313" key="3">
    <source>
        <dbReference type="Proteomes" id="UP000078272"/>
    </source>
</evidence>
<dbReference type="InterPro" id="IPR048041">
    <property type="entry name" value="VpsF-like"/>
</dbReference>
<feature type="transmembrane region" description="Helical" evidence="1">
    <location>
        <begin position="92"/>
        <end position="110"/>
    </location>
</feature>
<keyword evidence="1" id="KW-0812">Transmembrane</keyword>
<gene>
    <name evidence="2" type="ORF">NS226_08425</name>
</gene>
<keyword evidence="1" id="KW-1133">Transmembrane helix</keyword>
<reference evidence="2 3" key="1">
    <citation type="journal article" date="2016" name="Front. Microbiol.">
        <title>Genomic Resource of Rice Seed Associated Bacteria.</title>
        <authorList>
            <person name="Midha S."/>
            <person name="Bansal K."/>
            <person name="Sharma S."/>
            <person name="Kumar N."/>
            <person name="Patil P.P."/>
            <person name="Chaudhry V."/>
            <person name="Patil P.B."/>
        </authorList>
    </citation>
    <scope>NUCLEOTIDE SEQUENCE [LARGE SCALE GENOMIC DNA]</scope>
    <source>
        <strain evidence="2 3">NS226</strain>
    </source>
</reference>
<proteinExistence type="predicted"/>
<feature type="transmembrane region" description="Helical" evidence="1">
    <location>
        <begin position="352"/>
        <end position="370"/>
    </location>
</feature>
<feature type="transmembrane region" description="Helical" evidence="1">
    <location>
        <begin position="262"/>
        <end position="290"/>
    </location>
</feature>